<proteinExistence type="inferred from homology"/>
<comment type="caution">
    <text evidence="3">The sequence shown here is derived from an EMBL/GenBank/DDBJ whole genome shotgun (WGS) entry which is preliminary data.</text>
</comment>
<dbReference type="PANTHER" id="PTHR44196">
    <property type="entry name" value="DEHYDROGENASE/REDUCTASE SDR FAMILY MEMBER 7B"/>
    <property type="match status" value="1"/>
</dbReference>
<dbReference type="GO" id="GO:0016020">
    <property type="term" value="C:membrane"/>
    <property type="evidence" value="ECO:0007669"/>
    <property type="project" value="TreeGrafter"/>
</dbReference>
<dbReference type="SUPFAM" id="SSF51735">
    <property type="entry name" value="NAD(P)-binding Rossmann-fold domains"/>
    <property type="match status" value="1"/>
</dbReference>
<organism evidence="3 4">
    <name type="scientific">Profundibacterium mesophilum KAUST100406-0324</name>
    <dbReference type="NCBI Taxonomy" id="1037889"/>
    <lineage>
        <taxon>Bacteria</taxon>
        <taxon>Pseudomonadati</taxon>
        <taxon>Pseudomonadota</taxon>
        <taxon>Alphaproteobacteria</taxon>
        <taxon>Rhodobacterales</taxon>
        <taxon>Roseobacteraceae</taxon>
        <taxon>Profundibacterium</taxon>
    </lineage>
</organism>
<dbReference type="GO" id="GO:0004316">
    <property type="term" value="F:3-oxoacyl-[acyl-carrier-protein] reductase (NADPH) activity"/>
    <property type="evidence" value="ECO:0007669"/>
    <property type="project" value="UniProtKB-EC"/>
</dbReference>
<dbReference type="InterPro" id="IPR002347">
    <property type="entry name" value="SDR_fam"/>
</dbReference>
<dbReference type="Pfam" id="PF00106">
    <property type="entry name" value="adh_short"/>
    <property type="match status" value="1"/>
</dbReference>
<reference evidence="3" key="1">
    <citation type="submission" date="2013-03" db="EMBL/GenBank/DDBJ databases">
        <title>Genome Sequence of the Profundibacterium mesophilum strain KAUST100406-0324T from Red Sea, a novel genus in the family Rhodobacteraceae.</title>
        <authorList>
            <person name="Essack M."/>
            <person name="Alam I."/>
            <person name="Lafi F."/>
            <person name="Alawi W."/>
            <person name="Kamanu F."/>
            <person name="Al-Suwailem A."/>
            <person name="Lee O.O."/>
            <person name="Xu Y."/>
            <person name="Bajic V."/>
            <person name="Qian P.-Y."/>
            <person name="Archer J."/>
        </authorList>
    </citation>
    <scope>NUCLEOTIDE SEQUENCE</scope>
    <source>
        <strain evidence="3">KAUST100406-0324</strain>
    </source>
</reference>
<dbReference type="InterPro" id="IPR036291">
    <property type="entry name" value="NAD(P)-bd_dom_sf"/>
</dbReference>
<dbReference type="OrthoDB" id="9810935at2"/>
<sequence length="224" mass="23530">MFKPTILITGASSGIGAATARAAAGAGWNVAMLARRADRLDALVGEIGDAALSLQGDVTDLAGLEAATARCEEHFGRLDAAFANAGMGLQTAGTQKGDPEEWRRLVEVNVMGVLYTTRAVLPALRRSKGTLVMTGSAAGRQHIKGSIYGASKWFVHGYAGNMADEMREWGGRCCVIAPGMVDTEFFDEGKPDKLHPEDVAASVLHAITAGPRAAIQEIYVMPTG</sequence>
<dbReference type="PRINTS" id="PR00081">
    <property type="entry name" value="GDHRDH"/>
</dbReference>
<accession>A0A921TD37</accession>
<dbReference type="EC" id="1.1.1.100" evidence="3"/>
<evidence type="ECO:0000313" key="4">
    <source>
        <dbReference type="Proteomes" id="UP000698242"/>
    </source>
</evidence>
<dbReference type="PANTHER" id="PTHR44196:SF1">
    <property type="entry name" value="DEHYDROGENASE_REDUCTASE SDR FAMILY MEMBER 7B"/>
    <property type="match status" value="1"/>
</dbReference>
<gene>
    <name evidence="3" type="ORF">PMES_02037</name>
</gene>
<comment type="similarity">
    <text evidence="1">Belongs to the short-chain dehydrogenases/reductases (SDR) family.</text>
</comment>
<name>A0A921TD37_9RHOB</name>
<keyword evidence="2 3" id="KW-0560">Oxidoreductase</keyword>
<evidence type="ECO:0000256" key="2">
    <source>
        <dbReference type="ARBA" id="ARBA00023002"/>
    </source>
</evidence>
<keyword evidence="4" id="KW-1185">Reference proteome</keyword>
<evidence type="ECO:0000313" key="3">
    <source>
        <dbReference type="EMBL" id="KAF0675702.1"/>
    </source>
</evidence>
<dbReference type="EMBL" id="APKE01000023">
    <property type="protein sequence ID" value="KAF0675702.1"/>
    <property type="molecule type" value="Genomic_DNA"/>
</dbReference>
<dbReference type="RefSeq" id="WP_159965589.1">
    <property type="nucleotide sequence ID" value="NZ_APKE01000023.1"/>
</dbReference>
<evidence type="ECO:0000256" key="1">
    <source>
        <dbReference type="ARBA" id="ARBA00006484"/>
    </source>
</evidence>
<dbReference type="Gene3D" id="3.40.50.720">
    <property type="entry name" value="NAD(P)-binding Rossmann-like Domain"/>
    <property type="match status" value="1"/>
</dbReference>
<protein>
    <submittedName>
        <fullName evidence="3">3-oxoacyl-acyl-carrier protein reductase</fullName>
        <ecNumber evidence="3">1.1.1.100</ecNumber>
    </submittedName>
</protein>
<dbReference type="AlphaFoldDB" id="A0A921TD37"/>
<dbReference type="Proteomes" id="UP000698242">
    <property type="component" value="Unassembled WGS sequence"/>
</dbReference>